<feature type="domain" description="Protein kinase" evidence="10">
    <location>
        <begin position="175"/>
        <end position="437"/>
    </location>
</feature>
<dbReference type="SUPFAM" id="SSF53850">
    <property type="entry name" value="Periplasmic binding protein-like II"/>
    <property type="match status" value="1"/>
</dbReference>
<keyword evidence="2" id="KW-0723">Serine/threonine-protein kinase</keyword>
<dbReference type="PROSITE" id="PS00107">
    <property type="entry name" value="PROTEIN_KINASE_ATP"/>
    <property type="match status" value="1"/>
</dbReference>
<evidence type="ECO:0000256" key="2">
    <source>
        <dbReference type="ARBA" id="ARBA00022527"/>
    </source>
</evidence>
<keyword evidence="5 11" id="KW-0418">Kinase</keyword>
<protein>
    <recommendedName>
        <fullName evidence="1">non-specific serine/threonine protein kinase</fullName>
        <ecNumber evidence="1">2.7.11.1</ecNumber>
    </recommendedName>
</protein>
<evidence type="ECO:0000259" key="10">
    <source>
        <dbReference type="PROSITE" id="PS50011"/>
    </source>
</evidence>
<dbReference type="KEGG" id="ahel:Q31a_14340"/>
<keyword evidence="12" id="KW-1185">Reference proteome</keyword>
<dbReference type="Gene3D" id="3.40.190.10">
    <property type="entry name" value="Periplasmic binding protein-like II"/>
    <property type="match status" value="2"/>
</dbReference>
<dbReference type="Proteomes" id="UP000318017">
    <property type="component" value="Chromosome"/>
</dbReference>
<feature type="region of interest" description="Disordered" evidence="8">
    <location>
        <begin position="102"/>
        <end position="154"/>
    </location>
</feature>
<dbReference type="SMART" id="SM00220">
    <property type="entry name" value="S_TKc"/>
    <property type="match status" value="1"/>
</dbReference>
<keyword evidence="9" id="KW-1133">Transmembrane helix</keyword>
<evidence type="ECO:0000256" key="8">
    <source>
        <dbReference type="SAM" id="MobiDB-lite"/>
    </source>
</evidence>
<dbReference type="CDD" id="cd14014">
    <property type="entry name" value="STKc_PknB_like"/>
    <property type="match status" value="1"/>
</dbReference>
<feature type="transmembrane region" description="Helical" evidence="9">
    <location>
        <begin position="453"/>
        <end position="472"/>
    </location>
</feature>
<keyword evidence="4 7" id="KW-0547">Nucleotide-binding</keyword>
<evidence type="ECO:0000313" key="11">
    <source>
        <dbReference type="EMBL" id="QDV23138.1"/>
    </source>
</evidence>
<dbReference type="PANTHER" id="PTHR43289">
    <property type="entry name" value="MITOGEN-ACTIVATED PROTEIN KINASE KINASE KINASE 20-RELATED"/>
    <property type="match status" value="1"/>
</dbReference>
<dbReference type="Pfam" id="PF00069">
    <property type="entry name" value="Pkinase"/>
    <property type="match status" value="1"/>
</dbReference>
<keyword evidence="9" id="KW-0472">Membrane</keyword>
<accession>A0A518G3H1</accession>
<evidence type="ECO:0000256" key="1">
    <source>
        <dbReference type="ARBA" id="ARBA00012513"/>
    </source>
</evidence>
<dbReference type="EC" id="2.7.11.1" evidence="1"/>
<feature type="compositionally biased region" description="Basic and acidic residues" evidence="8">
    <location>
        <begin position="106"/>
        <end position="115"/>
    </location>
</feature>
<organism evidence="11 12">
    <name type="scientific">Aureliella helgolandensis</name>
    <dbReference type="NCBI Taxonomy" id="2527968"/>
    <lineage>
        <taxon>Bacteria</taxon>
        <taxon>Pseudomonadati</taxon>
        <taxon>Planctomycetota</taxon>
        <taxon>Planctomycetia</taxon>
        <taxon>Pirellulales</taxon>
        <taxon>Pirellulaceae</taxon>
        <taxon>Aureliella</taxon>
    </lineage>
</organism>
<dbReference type="InterPro" id="IPR011009">
    <property type="entry name" value="Kinase-like_dom_sf"/>
</dbReference>
<feature type="region of interest" description="Disordered" evidence="8">
    <location>
        <begin position="53"/>
        <end position="86"/>
    </location>
</feature>
<feature type="transmembrane region" description="Helical" evidence="9">
    <location>
        <begin position="484"/>
        <end position="507"/>
    </location>
</feature>
<dbReference type="FunFam" id="1.10.510.10:FF:000021">
    <property type="entry name" value="Serine/threonine protein kinase"/>
    <property type="match status" value="1"/>
</dbReference>
<gene>
    <name evidence="11" type="primary">pknB_6</name>
    <name evidence="11" type="ORF">Q31a_14340</name>
</gene>
<feature type="binding site" evidence="7">
    <location>
        <position position="204"/>
    </location>
    <ligand>
        <name>ATP</name>
        <dbReference type="ChEBI" id="CHEBI:30616"/>
    </ligand>
</feature>
<evidence type="ECO:0000256" key="9">
    <source>
        <dbReference type="SAM" id="Phobius"/>
    </source>
</evidence>
<dbReference type="InterPro" id="IPR008271">
    <property type="entry name" value="Ser/Thr_kinase_AS"/>
</dbReference>
<dbReference type="PANTHER" id="PTHR43289:SF6">
    <property type="entry name" value="SERINE_THREONINE-PROTEIN KINASE NEKL-3"/>
    <property type="match status" value="1"/>
</dbReference>
<dbReference type="EMBL" id="CP036298">
    <property type="protein sequence ID" value="QDV23138.1"/>
    <property type="molecule type" value="Genomic_DNA"/>
</dbReference>
<dbReference type="GO" id="GO:0005524">
    <property type="term" value="F:ATP binding"/>
    <property type="evidence" value="ECO:0007669"/>
    <property type="project" value="UniProtKB-UniRule"/>
</dbReference>
<evidence type="ECO:0000256" key="5">
    <source>
        <dbReference type="ARBA" id="ARBA00022777"/>
    </source>
</evidence>
<keyword evidence="9" id="KW-0812">Transmembrane</keyword>
<dbReference type="InterPro" id="IPR000719">
    <property type="entry name" value="Prot_kinase_dom"/>
</dbReference>
<dbReference type="NCBIfam" id="TIGR02122">
    <property type="entry name" value="TRAP_TAXI"/>
    <property type="match status" value="1"/>
</dbReference>
<keyword evidence="6 7" id="KW-0067">ATP-binding</keyword>
<dbReference type="InterPro" id="IPR017441">
    <property type="entry name" value="Protein_kinase_ATP_BS"/>
</dbReference>
<dbReference type="PROSITE" id="PS50011">
    <property type="entry name" value="PROTEIN_KINASE_DOM"/>
    <property type="match status" value="1"/>
</dbReference>
<dbReference type="GO" id="GO:0004674">
    <property type="term" value="F:protein serine/threonine kinase activity"/>
    <property type="evidence" value="ECO:0007669"/>
    <property type="project" value="UniProtKB-KW"/>
</dbReference>
<evidence type="ECO:0000256" key="7">
    <source>
        <dbReference type="PROSITE-ProRule" id="PRU10141"/>
    </source>
</evidence>
<evidence type="ECO:0000256" key="4">
    <source>
        <dbReference type="ARBA" id="ARBA00022741"/>
    </source>
</evidence>
<sequence>MEVERALAEYMQKSDAGELTDRESFLALHPTLRSQLAELLEAADWIERLAGPTFLEQPPTREVPASDHGPGNAKQAPEVTQASAEQEETLPLHNFWAAGIPSLPAESDHHRDAERQTLPGKGKSADFSVNDQPATGGARPQPLLFDTQNPPRPAATGPLQIELAQPKLPCQFGDYVLERVLGCGGMGVVYFGRQTRLDRPVAIKTIRSGALASQEEVLRFYAEARSAARLDHPCIVTVHQCGEHEGHRYFSMDYVAGSDLSKMLNEGRIDCKRAARYVRDAARAIQYAHDRGVVHRDLKPANVLVDENDAVRITDFGLAKTIDNEAGLTATGATLGTPSYMSPEQAAGNQDEQNHATDIYSLGAVLYTIVTGSPPFKAANVMQTMFQVIHRPAPKASNVADGVDDEIATIIDVCLQKSPERRYRSAAALADDLDRYLQGLPIHARPLSRVRRAWYWLLGVPIVGAILDNRVVEPTDAHRWVQRGLISVAMLMLAASMLWVIPSSVWFKNRIPSKVAVASGAAGGSYEQLATVISDMLVNSTKTQTRIVPSAGSSDNLGKLERGEVDLAILQADAVDSGAIAVVAPLYFEVVHVLVRADSDLTKLSEFGHHRIAVGDQMAGSQSVAKLLLQHAGVNLADVELDESQWQHLASELPQEQLQCDAAIVVSRVGGSEIKYFLNSGFRFLPISNAWQFALDEPSFRPYIVSAEHYPDRQISADGVATVATPAYLAARDDAPAALVQAVLRSLFTPEVVAQTGIFSANHAAHWQGIAWHPAAREFFGPYRGSIPVKEPLR</sequence>
<dbReference type="AlphaFoldDB" id="A0A518G3H1"/>
<keyword evidence="3 11" id="KW-0808">Transferase</keyword>
<dbReference type="Pfam" id="PF16868">
    <property type="entry name" value="NMT1_3"/>
    <property type="match status" value="1"/>
</dbReference>
<dbReference type="PROSITE" id="PS00108">
    <property type="entry name" value="PROTEIN_KINASE_ST"/>
    <property type="match status" value="1"/>
</dbReference>
<reference evidence="11 12" key="1">
    <citation type="submission" date="2019-02" db="EMBL/GenBank/DDBJ databases">
        <title>Deep-cultivation of Planctomycetes and their phenomic and genomic characterization uncovers novel biology.</title>
        <authorList>
            <person name="Wiegand S."/>
            <person name="Jogler M."/>
            <person name="Boedeker C."/>
            <person name="Pinto D."/>
            <person name="Vollmers J."/>
            <person name="Rivas-Marin E."/>
            <person name="Kohn T."/>
            <person name="Peeters S.H."/>
            <person name="Heuer A."/>
            <person name="Rast P."/>
            <person name="Oberbeckmann S."/>
            <person name="Bunk B."/>
            <person name="Jeske O."/>
            <person name="Meyerdierks A."/>
            <person name="Storesund J.E."/>
            <person name="Kallscheuer N."/>
            <person name="Luecker S."/>
            <person name="Lage O.M."/>
            <person name="Pohl T."/>
            <person name="Merkel B.J."/>
            <person name="Hornburger P."/>
            <person name="Mueller R.-W."/>
            <person name="Bruemmer F."/>
            <person name="Labrenz M."/>
            <person name="Spormann A.M."/>
            <person name="Op den Camp H."/>
            <person name="Overmann J."/>
            <person name="Amann R."/>
            <person name="Jetten M.S.M."/>
            <person name="Mascher T."/>
            <person name="Medema M.H."/>
            <person name="Devos D.P."/>
            <person name="Kaster A.-K."/>
            <person name="Ovreas L."/>
            <person name="Rohde M."/>
            <person name="Galperin M.Y."/>
            <person name="Jogler C."/>
        </authorList>
    </citation>
    <scope>NUCLEOTIDE SEQUENCE [LARGE SCALE GENOMIC DNA]</scope>
    <source>
        <strain evidence="11 12">Q31a</strain>
    </source>
</reference>
<evidence type="ECO:0000256" key="6">
    <source>
        <dbReference type="ARBA" id="ARBA00022840"/>
    </source>
</evidence>
<evidence type="ECO:0000313" key="12">
    <source>
        <dbReference type="Proteomes" id="UP000318017"/>
    </source>
</evidence>
<proteinExistence type="predicted"/>
<evidence type="ECO:0000256" key="3">
    <source>
        <dbReference type="ARBA" id="ARBA00022679"/>
    </source>
</evidence>
<dbReference type="SUPFAM" id="SSF56112">
    <property type="entry name" value="Protein kinase-like (PK-like)"/>
    <property type="match status" value="1"/>
</dbReference>
<dbReference type="InterPro" id="IPR011852">
    <property type="entry name" value="TRAP_TAXI"/>
</dbReference>
<name>A0A518G3H1_9BACT</name>
<dbReference type="Gene3D" id="3.30.200.20">
    <property type="entry name" value="Phosphorylase Kinase, domain 1"/>
    <property type="match status" value="1"/>
</dbReference>
<dbReference type="Gene3D" id="1.10.510.10">
    <property type="entry name" value="Transferase(Phosphotransferase) domain 1"/>
    <property type="match status" value="1"/>
</dbReference>